<evidence type="ECO:0000256" key="2">
    <source>
        <dbReference type="ARBA" id="ARBA00022475"/>
    </source>
</evidence>
<evidence type="ECO:0000256" key="7">
    <source>
        <dbReference type="SAM" id="Phobius"/>
    </source>
</evidence>
<feature type="transmembrane region" description="Helical" evidence="7">
    <location>
        <begin position="969"/>
        <end position="988"/>
    </location>
</feature>
<sequence length="1051" mass="113250">MSEPREPRRARPLNISRLFIFRPVATLLLTLAILLLGALGYRLLPVAPLPQVDFPTIMVSASLPGASPETMAATVATPLERALGQIAGITEMTSSSSQGSTNVILQFELDRDINGAARDVQGAINAARSLLPSSMPSLPTYRKANPSDAPVVMLALTSATRTSGELYDLASSQIKQKVAQVQGVGEVSLLGSALPAVRIDLEPQRLTHYGLSLDTVRSAVANATSNQPKGILQGSAQSWVVDSNGQLDKAKAYRSLIIRYQDGKAVRLGDVATVYDAVEDNYNVGYYNQSRSVMLGVTRSAGANMLETIDAIKALIPELRETLPGDVGLQIVVDRSPNIRASLRDTEETLLIAVLLVIAVVFVFLRNVKAVVIPALALPVSLIGTCAVMYLLDYSLDNLSLMALIIATGFVVDDAIVVLENITRYIEEGLGPVRAALKGAQEVSFTVLSMTLSLVAVFLPILLMGSIVGRLFREFAVTLTVSLVISMLVSLSLTPMLCSRLLRRKPPVEKRPHPLYQAIERGLSGLLAIYSRALTWVMRHQRLTLFSLLLTIVLNVFLYSVVQKGFFPNQDTGLLMGMLRADQSTSFQAMKPKMEEFSKMIQADPAVDGVMSSMGSGAFGSRNSANFFVHLKDFDKRDATATEVANRLTMKGMSQPGLQLFLMPAQDLHIGGRSANASYQFSLQADSLDTLRVWTPKVKKALEALPQLTSVDSDSQTGGQEVMLTIDRDAATRLGVDVNTLDTMLNNAFSQRQVATIYKTLNQYHVVMNLNADFTGDPAILHSLYVVNDEGAQVPLAAFTRLSGANAPLSVAHQGQSATSTVAFNLADGVSLEQAQQVIDEAMAKIGLPDTIQAGFQGTAKAFSDLTASMPWLILAALAAVYIVLGMLYESYIHPLTILSTLPSAGVGALLLMLVTGTQLTVIALIGILLLIGIVKKNAIMMIDFALAAERDRGLTPEQAIVQACLMRFRPIMMTTLAAFFGALPLALGSGGDADLRSPLGLAIAGGLALSQLLTLFTTPVVYLYMDRLSARTKRLWQRLRHRPATTGHPE</sequence>
<dbReference type="Gene3D" id="3.30.70.1320">
    <property type="entry name" value="Multidrug efflux transporter AcrB pore domain like"/>
    <property type="match status" value="1"/>
</dbReference>
<dbReference type="Gene3D" id="3.30.70.1440">
    <property type="entry name" value="Multidrug efflux transporter AcrB pore domain"/>
    <property type="match status" value="1"/>
</dbReference>
<dbReference type="Gene3D" id="3.30.70.1430">
    <property type="entry name" value="Multidrug efflux transporter AcrB pore domain"/>
    <property type="match status" value="2"/>
</dbReference>
<dbReference type="SUPFAM" id="SSF82693">
    <property type="entry name" value="Multidrug efflux transporter AcrB pore domain, PN1, PN2, PC1 and PC2 subdomains"/>
    <property type="match status" value="4"/>
</dbReference>
<feature type="transmembrane region" description="Helical" evidence="7">
    <location>
        <begin position="870"/>
        <end position="889"/>
    </location>
</feature>
<keyword evidence="6 7" id="KW-0472">Membrane</keyword>
<name>A0ABS5JEB5_9GAMM</name>
<evidence type="ECO:0000313" key="8">
    <source>
        <dbReference type="EMBL" id="MBS0967608.1"/>
    </source>
</evidence>
<keyword evidence="2" id="KW-1003">Cell membrane</keyword>
<evidence type="ECO:0000256" key="1">
    <source>
        <dbReference type="ARBA" id="ARBA00022448"/>
    </source>
</evidence>
<protein>
    <submittedName>
        <fullName evidence="8">Multidrug efflux RND transporter permease subunit</fullName>
    </submittedName>
</protein>
<evidence type="ECO:0000256" key="6">
    <source>
        <dbReference type="ARBA" id="ARBA00023136"/>
    </source>
</evidence>
<dbReference type="NCBIfam" id="NF033617">
    <property type="entry name" value="RND_permease_2"/>
    <property type="match status" value="1"/>
</dbReference>
<dbReference type="Proteomes" id="UP000680634">
    <property type="component" value="Unassembled WGS sequence"/>
</dbReference>
<keyword evidence="5 7" id="KW-1133">Transmembrane helix</keyword>
<keyword evidence="1" id="KW-0813">Transport</keyword>
<dbReference type="PANTHER" id="PTHR32063:SF34">
    <property type="entry name" value="MULTIDRUG RESISTANCE PROTEIN MDTC"/>
    <property type="match status" value="1"/>
</dbReference>
<feature type="transmembrane region" description="Helical" evidence="7">
    <location>
        <begin position="443"/>
        <end position="463"/>
    </location>
</feature>
<evidence type="ECO:0000256" key="5">
    <source>
        <dbReference type="ARBA" id="ARBA00022989"/>
    </source>
</evidence>
<dbReference type="PRINTS" id="PR00702">
    <property type="entry name" value="ACRIFLAVINRP"/>
</dbReference>
<dbReference type="PANTHER" id="PTHR32063">
    <property type="match status" value="1"/>
</dbReference>
<dbReference type="InterPro" id="IPR027463">
    <property type="entry name" value="AcrB_DN_DC_subdom"/>
</dbReference>
<keyword evidence="9" id="KW-1185">Reference proteome</keyword>
<feature type="transmembrane region" description="Helical" evidence="7">
    <location>
        <begin position="372"/>
        <end position="392"/>
    </location>
</feature>
<dbReference type="Gene3D" id="1.20.1640.10">
    <property type="entry name" value="Multidrug efflux transporter AcrB transmembrane domain"/>
    <property type="match status" value="2"/>
</dbReference>
<dbReference type="InterPro" id="IPR001036">
    <property type="entry name" value="Acrflvin-R"/>
</dbReference>
<evidence type="ECO:0000256" key="3">
    <source>
        <dbReference type="ARBA" id="ARBA00022519"/>
    </source>
</evidence>
<evidence type="ECO:0000313" key="9">
    <source>
        <dbReference type="Proteomes" id="UP000680634"/>
    </source>
</evidence>
<feature type="transmembrane region" description="Helical" evidence="7">
    <location>
        <begin position="349"/>
        <end position="365"/>
    </location>
</feature>
<feature type="transmembrane region" description="Helical" evidence="7">
    <location>
        <begin position="543"/>
        <end position="562"/>
    </location>
</feature>
<organism evidence="8 9">
    <name type="scientific">Nissabacter archeti</name>
    <dbReference type="NCBI Taxonomy" id="1917880"/>
    <lineage>
        <taxon>Bacteria</taxon>
        <taxon>Pseudomonadati</taxon>
        <taxon>Pseudomonadota</taxon>
        <taxon>Gammaproteobacteria</taxon>
        <taxon>Enterobacterales</taxon>
        <taxon>Yersiniaceae</taxon>
        <taxon>Nissabacter</taxon>
    </lineage>
</organism>
<feature type="transmembrane region" description="Helical" evidence="7">
    <location>
        <begin position="909"/>
        <end position="935"/>
    </location>
</feature>
<keyword evidence="4 7" id="KW-0812">Transmembrane</keyword>
<feature type="transmembrane region" description="Helical" evidence="7">
    <location>
        <begin position="475"/>
        <end position="497"/>
    </location>
</feature>
<feature type="transmembrane region" description="Helical" evidence="7">
    <location>
        <begin position="1000"/>
        <end position="1026"/>
    </location>
</feature>
<dbReference type="Pfam" id="PF00873">
    <property type="entry name" value="ACR_tran"/>
    <property type="match status" value="1"/>
</dbReference>
<gene>
    <name evidence="8" type="ORF">JK232_01735</name>
</gene>
<dbReference type="EMBL" id="JAERKB010000001">
    <property type="protein sequence ID" value="MBS0967608.1"/>
    <property type="molecule type" value="Genomic_DNA"/>
</dbReference>
<proteinExistence type="predicted"/>
<reference evidence="9" key="1">
    <citation type="submission" date="2023-07" db="EMBL/GenBank/DDBJ databases">
        <title>Genome-inferred correspondence between phylogeny and metabolic traits in the wild Drosophila gut microbiome.</title>
        <authorList>
            <person name="Bueno E."/>
            <person name="Blow F."/>
            <person name="Douglas A.E."/>
        </authorList>
    </citation>
    <scope>NUCLEOTIDE SEQUENCE [LARGE SCALE GENOMIC DNA]</scope>
    <source>
        <strain evidence="9">JGM97</strain>
    </source>
</reference>
<keyword evidence="3" id="KW-0997">Cell inner membrane</keyword>
<accession>A0ABS5JEB5</accession>
<dbReference type="SUPFAM" id="SSF82714">
    <property type="entry name" value="Multidrug efflux transporter AcrB TolC docking domain, DN and DC subdomains"/>
    <property type="match status" value="2"/>
</dbReference>
<dbReference type="Gene3D" id="3.30.2090.10">
    <property type="entry name" value="Multidrug efflux transporter AcrB TolC docking domain, DN and DC subdomains"/>
    <property type="match status" value="2"/>
</dbReference>
<evidence type="ECO:0000256" key="4">
    <source>
        <dbReference type="ARBA" id="ARBA00022692"/>
    </source>
</evidence>
<dbReference type="SUPFAM" id="SSF82866">
    <property type="entry name" value="Multidrug efflux transporter AcrB transmembrane domain"/>
    <property type="match status" value="2"/>
</dbReference>
<comment type="caution">
    <text evidence="8">The sequence shown here is derived from an EMBL/GenBank/DDBJ whole genome shotgun (WGS) entry which is preliminary data.</text>
</comment>